<comment type="similarity">
    <text evidence="1">Belongs to the bacterial ring-hydroxylating dioxygenase beta subunit family.</text>
</comment>
<gene>
    <name evidence="3" type="ORF">PQ455_07920</name>
</gene>
<dbReference type="Gene3D" id="3.10.450.50">
    <property type="match status" value="1"/>
</dbReference>
<sequence length="183" mass="21743">MLTETTGRMSAVDELLLTREIEEFLYREADMIDSRHFEEWLDYFAEDIRYWVPIRKNLQFKHRFDDATDEHESAWIDDTRATLQARVYQVMTKIHWAEEPLSRVSHIVANIYVDGVEETPDGQVITVRSKLICHRSRMEEAGEMLVAKRIDKIRRTDAGLKIFWRKILIDQATLHVKNLSFFL</sequence>
<evidence type="ECO:0000256" key="1">
    <source>
        <dbReference type="ARBA" id="ARBA00009570"/>
    </source>
</evidence>
<keyword evidence="4" id="KW-1185">Reference proteome</keyword>
<dbReference type="SUPFAM" id="SSF54427">
    <property type="entry name" value="NTF2-like"/>
    <property type="match status" value="1"/>
</dbReference>
<evidence type="ECO:0000256" key="2">
    <source>
        <dbReference type="ARBA" id="ARBA00023002"/>
    </source>
</evidence>
<protein>
    <submittedName>
        <fullName evidence="3">3-phenylpropionate/cinnamic acid dioxygenase subunit beta</fullName>
        <ecNumber evidence="3">1.14.12.19</ecNumber>
    </submittedName>
</protein>
<dbReference type="RefSeq" id="WP_273690711.1">
    <property type="nucleotide sequence ID" value="NZ_CP117411.1"/>
</dbReference>
<dbReference type="Proteomes" id="UP001220395">
    <property type="component" value="Chromosome"/>
</dbReference>
<dbReference type="PANTHER" id="PTHR41534:SF2">
    <property type="entry name" value="3-PHENYLPROPIONATE_CINNAMIC ACID DIOXYGENASE SUBUNIT BETA"/>
    <property type="match status" value="1"/>
</dbReference>
<dbReference type="CDD" id="cd00667">
    <property type="entry name" value="ring_hydroxylating_dioxygenases_beta"/>
    <property type="match status" value="1"/>
</dbReference>
<dbReference type="PANTHER" id="PTHR41534">
    <property type="entry name" value="BLR3401 PROTEIN"/>
    <property type="match status" value="1"/>
</dbReference>
<dbReference type="EC" id="1.14.12.19" evidence="3"/>
<organism evidence="3 4">
    <name type="scientific">Sphingomonas naphthae</name>
    <dbReference type="NCBI Taxonomy" id="1813468"/>
    <lineage>
        <taxon>Bacteria</taxon>
        <taxon>Pseudomonadati</taxon>
        <taxon>Pseudomonadota</taxon>
        <taxon>Alphaproteobacteria</taxon>
        <taxon>Sphingomonadales</taxon>
        <taxon>Sphingomonadaceae</taxon>
        <taxon>Sphingomonas</taxon>
    </lineage>
</organism>
<evidence type="ECO:0000313" key="3">
    <source>
        <dbReference type="EMBL" id="WCT75130.1"/>
    </source>
</evidence>
<proteinExistence type="inferred from homology"/>
<dbReference type="InterPro" id="IPR000391">
    <property type="entry name" value="Rng_hydr_dOase-bsu"/>
</dbReference>
<dbReference type="InterPro" id="IPR032710">
    <property type="entry name" value="NTF2-like_dom_sf"/>
</dbReference>
<dbReference type="Pfam" id="PF00866">
    <property type="entry name" value="Ring_hydroxyl_B"/>
    <property type="match status" value="1"/>
</dbReference>
<keyword evidence="3" id="KW-0223">Dioxygenase</keyword>
<reference evidence="3 4" key="1">
    <citation type="submission" date="2023-02" db="EMBL/GenBank/DDBJ databases">
        <title>Genome sequence of Sphingomonas naphthae.</title>
        <authorList>
            <person name="Kim S."/>
            <person name="Heo J."/>
            <person name="Kwon S.-W."/>
        </authorList>
    </citation>
    <scope>NUCLEOTIDE SEQUENCE [LARGE SCALE GENOMIC DNA]</scope>
    <source>
        <strain evidence="3 4">KACC 18716</strain>
    </source>
</reference>
<keyword evidence="2 3" id="KW-0560">Oxidoreductase</keyword>
<dbReference type="NCBIfam" id="NF007479">
    <property type="entry name" value="PRK10069.1"/>
    <property type="match status" value="1"/>
</dbReference>
<accession>A0ABY7TRU7</accession>
<name>A0ABY7TRU7_9SPHN</name>
<dbReference type="EMBL" id="CP117411">
    <property type="protein sequence ID" value="WCT75130.1"/>
    <property type="molecule type" value="Genomic_DNA"/>
</dbReference>
<dbReference type="GO" id="GO:0008695">
    <property type="term" value="F:3-phenylpropionate dioxygenase activity"/>
    <property type="evidence" value="ECO:0007669"/>
    <property type="project" value="UniProtKB-EC"/>
</dbReference>
<evidence type="ECO:0000313" key="4">
    <source>
        <dbReference type="Proteomes" id="UP001220395"/>
    </source>
</evidence>